<reference evidence="2" key="1">
    <citation type="submission" date="2014-12" db="EMBL/GenBank/DDBJ databases">
        <title>Insight into the proteome of Arion vulgaris.</title>
        <authorList>
            <person name="Aradska J."/>
            <person name="Bulat T."/>
            <person name="Smidak R."/>
            <person name="Sarate P."/>
            <person name="Gangsoo J."/>
            <person name="Sialana F."/>
            <person name="Bilban M."/>
            <person name="Lubec G."/>
        </authorList>
    </citation>
    <scope>NUCLEOTIDE SEQUENCE</scope>
    <source>
        <tissue evidence="2">Skin</tissue>
    </source>
</reference>
<sequence>TKALDVAGQDTMMASFYSPLFNEMSELDTSSAIDAPKATSNPRQKLRTKTTNTVTQRQVAGASTSGASNESTHTTHQHHSSRQISDSGILSLMTEQQTPQKQQEPQPDLSADHQQQAEAAYEDYEEEGDEDYEEEEEEEDDDDDDGNEVLYEKRVTLNVFEDGKWKKLGLGSLQVTYNEDLNGNSILFVGDDGDRKCSHVICREHAVSLDQRVCEWRPIDYATDEPLRRHFQASFSSSASAEEFAHLFNEGQRLAVDSELSETLSNEMDVPVIFSAGESGHKD</sequence>
<dbReference type="InterPro" id="IPR011993">
    <property type="entry name" value="PH-like_dom_sf"/>
</dbReference>
<dbReference type="AlphaFoldDB" id="A0A0B6ZAB8"/>
<feature type="non-terminal residue" evidence="2">
    <location>
        <position position="1"/>
    </location>
</feature>
<dbReference type="EMBL" id="HACG01018472">
    <property type="protein sequence ID" value="CEK65337.1"/>
    <property type="molecule type" value="Transcribed_RNA"/>
</dbReference>
<evidence type="ECO:0008006" key="3">
    <source>
        <dbReference type="Google" id="ProtNLM"/>
    </source>
</evidence>
<feature type="region of interest" description="Disordered" evidence="1">
    <location>
        <begin position="32"/>
        <end position="148"/>
    </location>
</feature>
<feature type="compositionally biased region" description="Low complexity" evidence="1">
    <location>
        <begin position="94"/>
        <end position="107"/>
    </location>
</feature>
<protein>
    <recommendedName>
        <fullName evidence="3">RanBD1 domain-containing protein</fullName>
    </recommendedName>
</protein>
<accession>A0A0B6ZAB8</accession>
<dbReference type="Gene3D" id="2.30.29.30">
    <property type="entry name" value="Pleckstrin-homology domain (PH domain)/Phosphotyrosine-binding domain (PTB)"/>
    <property type="match status" value="1"/>
</dbReference>
<evidence type="ECO:0000256" key="1">
    <source>
        <dbReference type="SAM" id="MobiDB-lite"/>
    </source>
</evidence>
<feature type="compositionally biased region" description="Polar residues" evidence="1">
    <location>
        <begin position="32"/>
        <end position="70"/>
    </location>
</feature>
<evidence type="ECO:0000313" key="2">
    <source>
        <dbReference type="EMBL" id="CEK65337.1"/>
    </source>
</evidence>
<name>A0A0B6ZAB8_9EUPU</name>
<feature type="compositionally biased region" description="Acidic residues" evidence="1">
    <location>
        <begin position="120"/>
        <end position="147"/>
    </location>
</feature>
<organism evidence="2">
    <name type="scientific">Arion vulgaris</name>
    <dbReference type="NCBI Taxonomy" id="1028688"/>
    <lineage>
        <taxon>Eukaryota</taxon>
        <taxon>Metazoa</taxon>
        <taxon>Spiralia</taxon>
        <taxon>Lophotrochozoa</taxon>
        <taxon>Mollusca</taxon>
        <taxon>Gastropoda</taxon>
        <taxon>Heterobranchia</taxon>
        <taxon>Euthyneura</taxon>
        <taxon>Panpulmonata</taxon>
        <taxon>Eupulmonata</taxon>
        <taxon>Stylommatophora</taxon>
        <taxon>Helicina</taxon>
        <taxon>Arionoidea</taxon>
        <taxon>Arionidae</taxon>
        <taxon>Arion</taxon>
    </lineage>
</organism>
<dbReference type="SUPFAM" id="SSF50729">
    <property type="entry name" value="PH domain-like"/>
    <property type="match status" value="1"/>
</dbReference>
<proteinExistence type="predicted"/>
<gene>
    <name evidence="2" type="primary">ORF54714</name>
</gene>